<dbReference type="InParanoid" id="Q2LY19"/>
<reference evidence="2 3" key="1">
    <citation type="journal article" date="2007" name="Proc. Natl. Acad. Sci. U.S.A.">
        <title>The genome of Syntrophus aciditrophicus: life at the thermodynamic limit of microbial growth.</title>
        <authorList>
            <person name="McInerney M.J."/>
            <person name="Rohlin L."/>
            <person name="Mouttaki H."/>
            <person name="Kim U."/>
            <person name="Krupp R.S."/>
            <person name="Rios-Hernandez L."/>
            <person name="Sieber J."/>
            <person name="Struchtemeyer C.G."/>
            <person name="Bhattacharyya A."/>
            <person name="Campbell J.W."/>
            <person name="Gunsalus R.P."/>
        </authorList>
    </citation>
    <scope>NUCLEOTIDE SEQUENCE [LARGE SCALE GENOMIC DNA]</scope>
    <source>
        <strain evidence="2 3">SB</strain>
    </source>
</reference>
<name>Q2LY19_SYNAS</name>
<dbReference type="KEGG" id="sat:SYN_03079"/>
<evidence type="ECO:0000313" key="3">
    <source>
        <dbReference type="Proteomes" id="UP000001933"/>
    </source>
</evidence>
<keyword evidence="3" id="KW-1185">Reference proteome</keyword>
<accession>Q2LY19</accession>
<feature type="transmembrane region" description="Helical" evidence="1">
    <location>
        <begin position="6"/>
        <end position="25"/>
    </location>
</feature>
<keyword evidence="1" id="KW-0472">Membrane</keyword>
<organism evidence="2 3">
    <name type="scientific">Syntrophus aciditrophicus (strain SB)</name>
    <dbReference type="NCBI Taxonomy" id="56780"/>
    <lineage>
        <taxon>Bacteria</taxon>
        <taxon>Pseudomonadati</taxon>
        <taxon>Thermodesulfobacteriota</taxon>
        <taxon>Syntrophia</taxon>
        <taxon>Syntrophales</taxon>
        <taxon>Syntrophaceae</taxon>
        <taxon>Syntrophus</taxon>
    </lineage>
</organism>
<dbReference type="HOGENOM" id="CLU_1359818_0_0_7"/>
<dbReference type="RefSeq" id="WP_011418995.1">
    <property type="nucleotide sequence ID" value="NC_007759.1"/>
</dbReference>
<dbReference type="Proteomes" id="UP000001933">
    <property type="component" value="Chromosome"/>
</dbReference>
<evidence type="ECO:0000313" key="2">
    <source>
        <dbReference type="EMBL" id="ABC78981.1"/>
    </source>
</evidence>
<evidence type="ECO:0000256" key="1">
    <source>
        <dbReference type="SAM" id="Phobius"/>
    </source>
</evidence>
<gene>
    <name evidence="2" type="ORF">SYN_03079</name>
</gene>
<dbReference type="AlphaFoldDB" id="Q2LY19"/>
<keyword evidence="1" id="KW-1133">Transmembrane helix</keyword>
<sequence>MNQNEDTLWVAAGYWFLYFFSYWDLDSRLARRWQPVETRIKEAVIQNFLECVFPVALNREVDLLGLARIPVTVRLSRPRSLLTERGTEEKIPCLQVTMDYELTNGGEGINSAKGEITGDLHLSISPDTEYLVLTPSETFLPIAPGLKIGLHHIVKPARIPLFKNRPITVNGQQLEAQFFEMGMKVADGDLLVAGNVRFVKK</sequence>
<keyword evidence="1" id="KW-0812">Transmembrane</keyword>
<protein>
    <submittedName>
        <fullName evidence="2">Hypothetical membrane protein</fullName>
    </submittedName>
</protein>
<proteinExistence type="predicted"/>
<dbReference type="EMBL" id="CP000252">
    <property type="protein sequence ID" value="ABC78981.1"/>
    <property type="molecule type" value="Genomic_DNA"/>
</dbReference>